<name>A0A2P8D4D3_9BACT</name>
<keyword evidence="2" id="KW-1185">Reference proteome</keyword>
<dbReference type="Proteomes" id="UP000240572">
    <property type="component" value="Unassembled WGS sequence"/>
</dbReference>
<sequence length="40" mass="4557">MPRSNSPAAFYRSIITRQTGPFAYSPKKQIKRKPRSCALC</sequence>
<protein>
    <submittedName>
        <fullName evidence="1">Uncharacterized protein</fullName>
    </submittedName>
</protein>
<evidence type="ECO:0000313" key="1">
    <source>
        <dbReference type="EMBL" id="PSK92076.1"/>
    </source>
</evidence>
<comment type="caution">
    <text evidence="1">The sequence shown here is derived from an EMBL/GenBank/DDBJ whole genome shotgun (WGS) entry which is preliminary data.</text>
</comment>
<dbReference type="EMBL" id="PYGD01000004">
    <property type="protein sequence ID" value="PSK92076.1"/>
    <property type="molecule type" value="Genomic_DNA"/>
</dbReference>
<accession>A0A2P8D4D3</accession>
<evidence type="ECO:0000313" key="2">
    <source>
        <dbReference type="Proteomes" id="UP000240572"/>
    </source>
</evidence>
<dbReference type="AlphaFoldDB" id="A0A2P8D4D3"/>
<organism evidence="1 2">
    <name type="scientific">Taibaiella chishuiensis</name>
    <dbReference type="NCBI Taxonomy" id="1434707"/>
    <lineage>
        <taxon>Bacteria</taxon>
        <taxon>Pseudomonadati</taxon>
        <taxon>Bacteroidota</taxon>
        <taxon>Chitinophagia</taxon>
        <taxon>Chitinophagales</taxon>
        <taxon>Chitinophagaceae</taxon>
        <taxon>Taibaiella</taxon>
    </lineage>
</organism>
<proteinExistence type="predicted"/>
<reference evidence="1 2" key="1">
    <citation type="submission" date="2018-03" db="EMBL/GenBank/DDBJ databases">
        <title>Genomic Encyclopedia of Type Strains, Phase III (KMG-III): the genomes of soil and plant-associated and newly described type strains.</title>
        <authorList>
            <person name="Whitman W."/>
        </authorList>
    </citation>
    <scope>NUCLEOTIDE SEQUENCE [LARGE SCALE GENOMIC DNA]</scope>
    <source>
        <strain evidence="1 2">CGMCC 1.12700</strain>
    </source>
</reference>
<gene>
    <name evidence="1" type="ORF">B0I18_104173</name>
</gene>